<dbReference type="InterPro" id="IPR036097">
    <property type="entry name" value="HisK_dim/P_sf"/>
</dbReference>
<dbReference type="PROSITE" id="PS50109">
    <property type="entry name" value="HIS_KIN"/>
    <property type="match status" value="1"/>
</dbReference>
<keyword evidence="4" id="KW-0902">Two-component regulatory system</keyword>
<evidence type="ECO:0000313" key="10">
    <source>
        <dbReference type="EMBL" id="GLR50545.1"/>
    </source>
</evidence>
<keyword evidence="7" id="KW-0472">Membrane</keyword>
<evidence type="ECO:0000256" key="2">
    <source>
        <dbReference type="ARBA" id="ARBA00012438"/>
    </source>
</evidence>
<evidence type="ECO:0000256" key="4">
    <source>
        <dbReference type="ARBA" id="ARBA00023012"/>
    </source>
</evidence>
<dbReference type="RefSeq" id="WP_244767248.1">
    <property type="nucleotide sequence ID" value="NZ_BSOP01000013.1"/>
</dbReference>
<dbReference type="InterPro" id="IPR011006">
    <property type="entry name" value="CheY-like_superfamily"/>
</dbReference>
<dbReference type="InterPro" id="IPR005467">
    <property type="entry name" value="His_kinase_dom"/>
</dbReference>
<evidence type="ECO:0000256" key="6">
    <source>
        <dbReference type="SAM" id="Coils"/>
    </source>
</evidence>
<dbReference type="SUPFAM" id="SSF55874">
    <property type="entry name" value="ATPase domain of HSP90 chaperone/DNA topoisomerase II/histidine kinase"/>
    <property type="match status" value="1"/>
</dbReference>
<feature type="domain" description="Response regulatory" evidence="9">
    <location>
        <begin position="636"/>
        <end position="759"/>
    </location>
</feature>
<dbReference type="PANTHER" id="PTHR45339">
    <property type="entry name" value="HYBRID SIGNAL TRANSDUCTION HISTIDINE KINASE J"/>
    <property type="match status" value="1"/>
</dbReference>
<dbReference type="SUPFAM" id="SSF55785">
    <property type="entry name" value="PYP-like sensor domain (PAS domain)"/>
    <property type="match status" value="1"/>
</dbReference>
<dbReference type="PANTHER" id="PTHR45339:SF1">
    <property type="entry name" value="HYBRID SIGNAL TRANSDUCTION HISTIDINE KINASE J"/>
    <property type="match status" value="1"/>
</dbReference>
<dbReference type="GO" id="GO:0016301">
    <property type="term" value="F:kinase activity"/>
    <property type="evidence" value="ECO:0007669"/>
    <property type="project" value="UniProtKB-KW"/>
</dbReference>
<comment type="catalytic activity">
    <reaction evidence="1">
        <text>ATP + protein L-histidine = ADP + protein N-phospho-L-histidine.</text>
        <dbReference type="EC" id="2.7.13.3"/>
    </reaction>
</comment>
<feature type="domain" description="Histidine kinase" evidence="8">
    <location>
        <begin position="248"/>
        <end position="463"/>
    </location>
</feature>
<dbReference type="CDD" id="cd00082">
    <property type="entry name" value="HisKA"/>
    <property type="match status" value="1"/>
</dbReference>
<dbReference type="Gene3D" id="3.40.50.2300">
    <property type="match status" value="1"/>
</dbReference>
<dbReference type="SMART" id="SM00387">
    <property type="entry name" value="HATPase_c"/>
    <property type="match status" value="1"/>
</dbReference>
<dbReference type="Pfam" id="PF02518">
    <property type="entry name" value="HATPase_c"/>
    <property type="match status" value="1"/>
</dbReference>
<protein>
    <recommendedName>
        <fullName evidence="2">histidine kinase</fullName>
        <ecNumber evidence="2">2.7.13.3</ecNumber>
    </recommendedName>
</protein>
<dbReference type="InterPro" id="IPR035965">
    <property type="entry name" value="PAS-like_dom_sf"/>
</dbReference>
<accession>A0ABQ5ZCL8</accession>
<dbReference type="CDD" id="cd16922">
    <property type="entry name" value="HATPase_EvgS-ArcB-TorS-like"/>
    <property type="match status" value="1"/>
</dbReference>
<dbReference type="SUPFAM" id="SSF52172">
    <property type="entry name" value="CheY-like"/>
    <property type="match status" value="1"/>
</dbReference>
<dbReference type="Gene3D" id="1.10.287.130">
    <property type="match status" value="1"/>
</dbReference>
<organism evidence="10 11">
    <name type="scientific">Shinella yambaruensis</name>
    <dbReference type="NCBI Taxonomy" id="415996"/>
    <lineage>
        <taxon>Bacteria</taxon>
        <taxon>Pseudomonadati</taxon>
        <taxon>Pseudomonadota</taxon>
        <taxon>Alphaproteobacteria</taxon>
        <taxon>Hyphomicrobiales</taxon>
        <taxon>Rhizobiaceae</taxon>
        <taxon>Shinella</taxon>
    </lineage>
</organism>
<comment type="caution">
    <text evidence="10">The sequence shown here is derived from an EMBL/GenBank/DDBJ whole genome shotgun (WGS) entry which is preliminary data.</text>
</comment>
<dbReference type="PRINTS" id="PR00344">
    <property type="entry name" value="BCTRLSENSOR"/>
</dbReference>
<dbReference type="InterPro" id="IPR003661">
    <property type="entry name" value="HisK_dim/P_dom"/>
</dbReference>
<dbReference type="Pfam" id="PF00072">
    <property type="entry name" value="Response_reg"/>
    <property type="match status" value="1"/>
</dbReference>
<dbReference type="InterPro" id="IPR036890">
    <property type="entry name" value="HATPase_C_sf"/>
</dbReference>
<evidence type="ECO:0000256" key="3">
    <source>
        <dbReference type="ARBA" id="ARBA00022553"/>
    </source>
</evidence>
<evidence type="ECO:0000256" key="5">
    <source>
        <dbReference type="PROSITE-ProRule" id="PRU00169"/>
    </source>
</evidence>
<keyword evidence="3 5" id="KW-0597">Phosphoprotein</keyword>
<gene>
    <name evidence="10" type="ORF">GCM10007923_17510</name>
</gene>
<keyword evidence="7" id="KW-1133">Transmembrane helix</keyword>
<dbReference type="InterPro" id="IPR001789">
    <property type="entry name" value="Sig_transdc_resp-reg_receiver"/>
</dbReference>
<keyword evidence="11" id="KW-1185">Reference proteome</keyword>
<dbReference type="CDD" id="cd17546">
    <property type="entry name" value="REC_hyHK_CKI1_RcsC-like"/>
    <property type="match status" value="1"/>
</dbReference>
<feature type="modified residue" description="4-aspartylphosphate" evidence="5">
    <location>
        <position position="691"/>
    </location>
</feature>
<dbReference type="Pfam" id="PF00512">
    <property type="entry name" value="HisKA"/>
    <property type="match status" value="1"/>
</dbReference>
<dbReference type="InterPro" id="IPR004358">
    <property type="entry name" value="Sig_transdc_His_kin-like_C"/>
</dbReference>
<proteinExistence type="predicted"/>
<evidence type="ECO:0000313" key="11">
    <source>
        <dbReference type="Proteomes" id="UP001156702"/>
    </source>
</evidence>
<dbReference type="SMART" id="SM00388">
    <property type="entry name" value="HisKA"/>
    <property type="match status" value="1"/>
</dbReference>
<dbReference type="SMART" id="SM00448">
    <property type="entry name" value="REC"/>
    <property type="match status" value="1"/>
</dbReference>
<dbReference type="PROSITE" id="PS50110">
    <property type="entry name" value="RESPONSE_REGULATORY"/>
    <property type="match status" value="1"/>
</dbReference>
<dbReference type="EC" id="2.7.13.3" evidence="2"/>
<reference evidence="11" key="1">
    <citation type="journal article" date="2019" name="Int. J. Syst. Evol. Microbiol.">
        <title>The Global Catalogue of Microorganisms (GCM) 10K type strain sequencing project: providing services to taxonomists for standard genome sequencing and annotation.</title>
        <authorList>
            <consortium name="The Broad Institute Genomics Platform"/>
            <consortium name="The Broad Institute Genome Sequencing Center for Infectious Disease"/>
            <person name="Wu L."/>
            <person name="Ma J."/>
        </authorList>
    </citation>
    <scope>NUCLEOTIDE SEQUENCE [LARGE SCALE GENOMIC DNA]</scope>
    <source>
        <strain evidence="11">NBRC 102122</strain>
    </source>
</reference>
<name>A0ABQ5ZCL8_9HYPH</name>
<keyword evidence="10" id="KW-0808">Transferase</keyword>
<sequence length="764" mass="81463">MSEPVKLQDRLKAEFAEAPRRAARTRRQEEAAADPQAVEVEAAAAVPEPEGHATVRSVIAGTGLLFGALVLATGFAAGFYIAAVVLGLAGMAGGVFLLRARRPASGVEATHDRSWERSETSEILSAIHDVLGDIVVMRALDGRILSANAVLTDLTGATDVVGRTCEALGLTFRSQAIAHRYDVDVEGLAGKRIYSWHDVTVRDPASGDLVVHSIARDVTEERRAEGERERARQRAEEASAAKSRLLATVSHEIRTPLSGILGMSHLIGQTRLTAEQKNYLAGMRQSGHALVQLVDDLLDFSTIEAGRFQLRPSEEPVRPMLESVVEMLSHRAHEKGIEIGSFVSPDVPGLLLYDAPRLRQVLYNVVGNAVKFTHTGGVLLETTLDRGAVVIRVTDTGPGMNAEEQARIFQEFEQTGSAAQRSGGTGLGLAISARILSEAGGALTLESTPGKGSTFTIRMPVDRPHKAAGTGGARKGVLKGSLVFLLAPAGPASRALVRTIDALGGTCHLATGLDEALDLAQGLAGKRAELTDIIVDNRLAGVFRRELADLAMFRDSRARRIYLVNPEERSGRAIGNGEGYDSWLIRPLRERSLVEVLRGRMKGIEVRDAINDNRPILKDLPPAAAEPAETAATGARILLAEDDPVNAMLVRSVLERAGHTVRHVPDYSALVSALAGATDAGPFAADLVLTDLGMPGGEGREMIARIVRRDYGNARLPVVVLTADSRAGLREELLATGADAVLAKPADPVQLIAEIARLARRAPA</sequence>
<keyword evidence="6" id="KW-0175">Coiled coil</keyword>
<dbReference type="Proteomes" id="UP001156702">
    <property type="component" value="Unassembled WGS sequence"/>
</dbReference>
<dbReference type="EMBL" id="BSOP01000013">
    <property type="protein sequence ID" value="GLR50545.1"/>
    <property type="molecule type" value="Genomic_DNA"/>
</dbReference>
<evidence type="ECO:0000256" key="1">
    <source>
        <dbReference type="ARBA" id="ARBA00000085"/>
    </source>
</evidence>
<dbReference type="SUPFAM" id="SSF47384">
    <property type="entry name" value="Homodimeric domain of signal transducing histidine kinase"/>
    <property type="match status" value="1"/>
</dbReference>
<dbReference type="InterPro" id="IPR003594">
    <property type="entry name" value="HATPase_dom"/>
</dbReference>
<keyword evidence="10" id="KW-0418">Kinase</keyword>
<keyword evidence="7" id="KW-0812">Transmembrane</keyword>
<evidence type="ECO:0000259" key="9">
    <source>
        <dbReference type="PROSITE" id="PS50110"/>
    </source>
</evidence>
<dbReference type="Gene3D" id="3.30.565.10">
    <property type="entry name" value="Histidine kinase-like ATPase, C-terminal domain"/>
    <property type="match status" value="1"/>
</dbReference>
<evidence type="ECO:0000256" key="7">
    <source>
        <dbReference type="SAM" id="Phobius"/>
    </source>
</evidence>
<dbReference type="Gene3D" id="3.30.450.20">
    <property type="entry name" value="PAS domain"/>
    <property type="match status" value="1"/>
</dbReference>
<feature type="coiled-coil region" evidence="6">
    <location>
        <begin position="216"/>
        <end position="248"/>
    </location>
</feature>
<feature type="transmembrane region" description="Helical" evidence="7">
    <location>
        <begin position="65"/>
        <end position="98"/>
    </location>
</feature>
<evidence type="ECO:0000259" key="8">
    <source>
        <dbReference type="PROSITE" id="PS50109"/>
    </source>
</evidence>